<dbReference type="PANTHER" id="PTHR43201">
    <property type="entry name" value="ACYL-COA SYNTHETASE"/>
    <property type="match status" value="1"/>
</dbReference>
<dbReference type="Gene3D" id="3.30.300.30">
    <property type="match status" value="1"/>
</dbReference>
<evidence type="ECO:0000256" key="2">
    <source>
        <dbReference type="ARBA" id="ARBA00022598"/>
    </source>
</evidence>
<evidence type="ECO:0008006" key="7">
    <source>
        <dbReference type="Google" id="ProtNLM"/>
    </source>
</evidence>
<feature type="domain" description="AMP-binding enzyme C-terminal" evidence="4">
    <location>
        <begin position="415"/>
        <end position="490"/>
    </location>
</feature>
<evidence type="ECO:0000259" key="4">
    <source>
        <dbReference type="Pfam" id="PF13193"/>
    </source>
</evidence>
<dbReference type="InterPro" id="IPR042099">
    <property type="entry name" value="ANL_N_sf"/>
</dbReference>
<dbReference type="Gene3D" id="3.40.50.12780">
    <property type="entry name" value="N-terminal domain of ligase-like"/>
    <property type="match status" value="1"/>
</dbReference>
<proteinExistence type="inferred from homology"/>
<organism evidence="5 6">
    <name type="scientific">Candidatus Ghiorseimicrobium undicola</name>
    <dbReference type="NCBI Taxonomy" id="1974746"/>
    <lineage>
        <taxon>Bacteria</taxon>
        <taxon>Pseudomonadati</taxon>
        <taxon>Candidatus Omnitrophota</taxon>
        <taxon>Candidatus Ghiorseimicrobium</taxon>
    </lineage>
</organism>
<evidence type="ECO:0000313" key="6">
    <source>
        <dbReference type="Proteomes" id="UP000229641"/>
    </source>
</evidence>
<dbReference type="EMBL" id="PCWA01000064">
    <property type="protein sequence ID" value="PIQ89201.1"/>
    <property type="molecule type" value="Genomic_DNA"/>
</dbReference>
<dbReference type="Pfam" id="PF00501">
    <property type="entry name" value="AMP-binding"/>
    <property type="match status" value="1"/>
</dbReference>
<gene>
    <name evidence="5" type="ORF">COV72_04160</name>
</gene>
<sequence>MDTFKLITQNAKQYPDKTALIFKEQAVTFGQMKDIVLNLAAGFKKIGIKKQDKIAIYLPNCPQYIYSYLALFSMGATVIPLDFMLKEEEITSYLNHSEAKLLIAKYKANIELSTLRTNVKSLKNIILIDEDRHDFLNFNSLLDGKSRYEKEDAMADNDTALILYTSGTSGNQKGVVLTYKHLSGSPEAMKYFVDLNNKDIKICCLPLSHSAGLIYIQNCIVFAITLILMERFSPLEFLNDIERYKVSCFHIVPSMYYAILQLKEFEKHDLSSLRWMVVFGAPNAPDVLKRFNQYCPKTDLLNGWGLTETCPPNTVIPLGSKNIQSVGKPAPWIKIAILDDSDEPVAPGEIGEIAMRSWVVMKEYYNNPEETRRVLKNGWFYTGDLGRFDEDGFLYIAGRKKEMIKVSGQLVYAPEVEAVLHKQAGVLEAAVIGVPDKLRGESIKAFIAKDPASNLSESQLRIFCQEHLAHFKVPHKIEFVAELPKNRTGKIDKEALKRRVTKP</sequence>
<name>A0A2H0LXT8_9BACT</name>
<feature type="domain" description="AMP-dependent synthetase/ligase" evidence="3">
    <location>
        <begin position="8"/>
        <end position="365"/>
    </location>
</feature>
<dbReference type="AlphaFoldDB" id="A0A2H0LXT8"/>
<dbReference type="InterPro" id="IPR025110">
    <property type="entry name" value="AMP-bd_C"/>
</dbReference>
<dbReference type="SUPFAM" id="SSF56801">
    <property type="entry name" value="Acetyl-CoA synthetase-like"/>
    <property type="match status" value="1"/>
</dbReference>
<dbReference type="InterPro" id="IPR045851">
    <property type="entry name" value="AMP-bd_C_sf"/>
</dbReference>
<accession>A0A2H0LXT8</accession>
<comment type="similarity">
    <text evidence="1">Belongs to the ATP-dependent AMP-binding enzyme family.</text>
</comment>
<evidence type="ECO:0000256" key="1">
    <source>
        <dbReference type="ARBA" id="ARBA00006432"/>
    </source>
</evidence>
<comment type="caution">
    <text evidence="5">The sequence shown here is derived from an EMBL/GenBank/DDBJ whole genome shotgun (WGS) entry which is preliminary data.</text>
</comment>
<dbReference type="PANTHER" id="PTHR43201:SF5">
    <property type="entry name" value="MEDIUM-CHAIN ACYL-COA LIGASE ACSF2, MITOCHONDRIAL"/>
    <property type="match status" value="1"/>
</dbReference>
<dbReference type="GO" id="GO:0006631">
    <property type="term" value="P:fatty acid metabolic process"/>
    <property type="evidence" value="ECO:0007669"/>
    <property type="project" value="TreeGrafter"/>
</dbReference>
<dbReference type="InterPro" id="IPR000873">
    <property type="entry name" value="AMP-dep_synth/lig_dom"/>
</dbReference>
<dbReference type="Proteomes" id="UP000229641">
    <property type="component" value="Unassembled WGS sequence"/>
</dbReference>
<dbReference type="FunFam" id="3.30.300.30:FF:000008">
    <property type="entry name" value="2,3-dihydroxybenzoate-AMP ligase"/>
    <property type="match status" value="1"/>
</dbReference>
<dbReference type="Pfam" id="PF13193">
    <property type="entry name" value="AMP-binding_C"/>
    <property type="match status" value="1"/>
</dbReference>
<dbReference type="GO" id="GO:0031956">
    <property type="term" value="F:medium-chain fatty acid-CoA ligase activity"/>
    <property type="evidence" value="ECO:0007669"/>
    <property type="project" value="TreeGrafter"/>
</dbReference>
<evidence type="ECO:0000259" key="3">
    <source>
        <dbReference type="Pfam" id="PF00501"/>
    </source>
</evidence>
<evidence type="ECO:0000313" key="5">
    <source>
        <dbReference type="EMBL" id="PIQ89201.1"/>
    </source>
</evidence>
<reference evidence="5 6" key="1">
    <citation type="submission" date="2017-09" db="EMBL/GenBank/DDBJ databases">
        <title>Depth-based differentiation of microbial function through sediment-hosted aquifers and enrichment of novel symbionts in the deep terrestrial subsurface.</title>
        <authorList>
            <person name="Probst A.J."/>
            <person name="Ladd B."/>
            <person name="Jarett J.K."/>
            <person name="Geller-Mcgrath D.E."/>
            <person name="Sieber C.M."/>
            <person name="Emerson J.B."/>
            <person name="Anantharaman K."/>
            <person name="Thomas B.C."/>
            <person name="Malmstrom R."/>
            <person name="Stieglmeier M."/>
            <person name="Klingl A."/>
            <person name="Woyke T."/>
            <person name="Ryan C.M."/>
            <person name="Banfield J.F."/>
        </authorList>
    </citation>
    <scope>NUCLEOTIDE SEQUENCE [LARGE SCALE GENOMIC DNA]</scope>
    <source>
        <strain evidence="5">CG11_big_fil_rev_8_21_14_0_20_42_13</strain>
    </source>
</reference>
<protein>
    <recommendedName>
        <fullName evidence="7">Long-chain fatty acid--CoA ligase</fullName>
    </recommendedName>
</protein>
<keyword evidence="2" id="KW-0436">Ligase</keyword>